<protein>
    <submittedName>
        <fullName evidence="2">Uncharacterized protein</fullName>
    </submittedName>
</protein>
<dbReference type="EMBL" id="BNAJ01000009">
    <property type="protein sequence ID" value="GHF53772.1"/>
    <property type="molecule type" value="Genomic_DNA"/>
</dbReference>
<reference evidence="3" key="1">
    <citation type="journal article" date="2019" name="Int. J. Syst. Evol. Microbiol.">
        <title>The Global Catalogue of Microorganisms (GCM) 10K type strain sequencing project: providing services to taxonomists for standard genome sequencing and annotation.</title>
        <authorList>
            <consortium name="The Broad Institute Genomics Platform"/>
            <consortium name="The Broad Institute Genome Sequencing Center for Infectious Disease"/>
            <person name="Wu L."/>
            <person name="Ma J."/>
        </authorList>
    </citation>
    <scope>NUCLEOTIDE SEQUENCE [LARGE SCALE GENOMIC DNA]</scope>
    <source>
        <strain evidence="3">CGMCC 1.18437</strain>
    </source>
</reference>
<keyword evidence="3" id="KW-1185">Reference proteome</keyword>
<dbReference type="Proteomes" id="UP000619376">
    <property type="component" value="Unassembled WGS sequence"/>
</dbReference>
<gene>
    <name evidence="2" type="ORF">GCM10017781_32530</name>
</gene>
<sequence length="80" mass="8671">MVNHAVHAGLAFAGLPLPHPGTVGAQRPGRTTRPRQPTRRAARRDRPWADETTHLVNGLCEVAGDTAQRADSRTRRLDAG</sequence>
<feature type="compositionally biased region" description="Basic residues" evidence="1">
    <location>
        <begin position="30"/>
        <end position="43"/>
    </location>
</feature>
<evidence type="ECO:0000256" key="1">
    <source>
        <dbReference type="SAM" id="MobiDB-lite"/>
    </source>
</evidence>
<organism evidence="2 3">
    <name type="scientific">Deinococcus metalli</name>
    <dbReference type="NCBI Taxonomy" id="1141878"/>
    <lineage>
        <taxon>Bacteria</taxon>
        <taxon>Thermotogati</taxon>
        <taxon>Deinococcota</taxon>
        <taxon>Deinococci</taxon>
        <taxon>Deinococcales</taxon>
        <taxon>Deinococcaceae</taxon>
        <taxon>Deinococcus</taxon>
    </lineage>
</organism>
<accession>A0ABQ3JTD2</accession>
<name>A0ABQ3JTD2_9DEIO</name>
<evidence type="ECO:0000313" key="2">
    <source>
        <dbReference type="EMBL" id="GHF53772.1"/>
    </source>
</evidence>
<comment type="caution">
    <text evidence="2">The sequence shown here is derived from an EMBL/GenBank/DDBJ whole genome shotgun (WGS) entry which is preliminary data.</text>
</comment>
<feature type="region of interest" description="Disordered" evidence="1">
    <location>
        <begin position="11"/>
        <end position="49"/>
    </location>
</feature>
<evidence type="ECO:0000313" key="3">
    <source>
        <dbReference type="Proteomes" id="UP000619376"/>
    </source>
</evidence>
<proteinExistence type="predicted"/>